<sequence length="315" mass="35677">MLLPPPSTHNSAKITNLNHSVFVQAIETRLPPDSLQLLTETEIDLSIVAMSNAILDSFHAQGKEVKSRPSWYKAWWDPERLNPILKNWNRAHRWWLHSHTTQAHSCFIAWQEFFRNEVQRTKSGHWKRFLAKSQGTDTFKAYKYTKPASTGEIAPLYRSDRSLATDREEQARLLFEGTSMIHTEADLLDIGPPPDPHIDPGLDAVPITHFELGKVIHALPNKKVKGHGGLFNKLIKAGYPALQGHLLDLFNTCIKIGYFPHSWRIAITAIIRKAGKSNYSESGSYRPIALLNCLGKQMAIWEADAREALKMPCLS</sequence>
<evidence type="ECO:0000313" key="2">
    <source>
        <dbReference type="Proteomes" id="UP000886653"/>
    </source>
</evidence>
<dbReference type="PANTHER" id="PTHR33481">
    <property type="entry name" value="REVERSE TRANSCRIPTASE"/>
    <property type="match status" value="1"/>
</dbReference>
<evidence type="ECO:0008006" key="3">
    <source>
        <dbReference type="Google" id="ProtNLM"/>
    </source>
</evidence>
<evidence type="ECO:0000313" key="1">
    <source>
        <dbReference type="EMBL" id="KAG0150361.1"/>
    </source>
</evidence>
<proteinExistence type="predicted"/>
<organism evidence="1 2">
    <name type="scientific">Cronartium quercuum f. sp. fusiforme G11</name>
    <dbReference type="NCBI Taxonomy" id="708437"/>
    <lineage>
        <taxon>Eukaryota</taxon>
        <taxon>Fungi</taxon>
        <taxon>Dikarya</taxon>
        <taxon>Basidiomycota</taxon>
        <taxon>Pucciniomycotina</taxon>
        <taxon>Pucciniomycetes</taxon>
        <taxon>Pucciniales</taxon>
        <taxon>Coleosporiaceae</taxon>
        <taxon>Cronartium</taxon>
    </lineage>
</organism>
<dbReference type="EMBL" id="MU167220">
    <property type="protein sequence ID" value="KAG0150361.1"/>
    <property type="molecule type" value="Genomic_DNA"/>
</dbReference>
<dbReference type="OrthoDB" id="2717295at2759"/>
<gene>
    <name evidence="1" type="ORF">CROQUDRAFT_88162</name>
</gene>
<dbReference type="PANTHER" id="PTHR33481:SF1">
    <property type="entry name" value="ENDONUCLEASE_EXONUCLEASE_PHOSPHATASE DOMAIN-CONTAINING PROTEIN-RELATED"/>
    <property type="match status" value="1"/>
</dbReference>
<dbReference type="AlphaFoldDB" id="A0A9P6NVL8"/>
<protein>
    <recommendedName>
        <fullName evidence="3">Reverse transcriptase</fullName>
    </recommendedName>
</protein>
<reference evidence="1" key="1">
    <citation type="submission" date="2013-11" db="EMBL/GenBank/DDBJ databases">
        <title>Genome sequence of the fusiform rust pathogen reveals effectors for host alternation and coevolution with pine.</title>
        <authorList>
            <consortium name="DOE Joint Genome Institute"/>
            <person name="Smith K."/>
            <person name="Pendleton A."/>
            <person name="Kubisiak T."/>
            <person name="Anderson C."/>
            <person name="Salamov A."/>
            <person name="Aerts A."/>
            <person name="Riley R."/>
            <person name="Clum A."/>
            <person name="Lindquist E."/>
            <person name="Ence D."/>
            <person name="Campbell M."/>
            <person name="Kronenberg Z."/>
            <person name="Feau N."/>
            <person name="Dhillon B."/>
            <person name="Hamelin R."/>
            <person name="Burleigh J."/>
            <person name="Smith J."/>
            <person name="Yandell M."/>
            <person name="Nelson C."/>
            <person name="Grigoriev I."/>
            <person name="Davis J."/>
        </authorList>
    </citation>
    <scope>NUCLEOTIDE SEQUENCE</scope>
    <source>
        <strain evidence="1">G11</strain>
    </source>
</reference>
<keyword evidence="2" id="KW-1185">Reference proteome</keyword>
<dbReference type="Proteomes" id="UP000886653">
    <property type="component" value="Unassembled WGS sequence"/>
</dbReference>
<comment type="caution">
    <text evidence="1">The sequence shown here is derived from an EMBL/GenBank/DDBJ whole genome shotgun (WGS) entry which is preliminary data.</text>
</comment>
<name>A0A9P6NVL8_9BASI</name>
<accession>A0A9P6NVL8</accession>